<dbReference type="OrthoDB" id="424377at2759"/>
<keyword evidence="2" id="KW-1185">Reference proteome</keyword>
<proteinExistence type="predicted"/>
<dbReference type="EMBL" id="CAJNJA010021809">
    <property type="protein sequence ID" value="CAE7481793.1"/>
    <property type="molecule type" value="Genomic_DNA"/>
</dbReference>
<dbReference type="AlphaFoldDB" id="A0A812SKW8"/>
<protein>
    <submittedName>
        <fullName evidence="1">Uncharacterized protein</fullName>
    </submittedName>
</protein>
<evidence type="ECO:0000313" key="1">
    <source>
        <dbReference type="EMBL" id="CAE7481793.1"/>
    </source>
</evidence>
<reference evidence="1" key="1">
    <citation type="submission" date="2021-02" db="EMBL/GenBank/DDBJ databases">
        <authorList>
            <person name="Dougan E. K."/>
            <person name="Rhodes N."/>
            <person name="Thang M."/>
            <person name="Chan C."/>
        </authorList>
    </citation>
    <scope>NUCLEOTIDE SEQUENCE</scope>
</reference>
<sequence length="418" mass="46953">MADLLIKTGLIDLGTRKKIGTTREVCKMFYALMGAHKLESDVFSVLRLWEWFIALSNEDLGSTDKYKGLEETARDYVAACPRYLGRTPSYIEFGEMDPDQCDKDVPGPYLRVRFEESDDGIYRWRQNIAEEKRPEISDAWRPLPYDYLSGTFCSPSMKIPGPAADRVRPLPNKLCAWLRGRSVPKLVSIKHSIEQTPPYDFLREEEQEETDEKGSVVMVTYLYVWYKTLQGKVYYRRLTKGGGLGEEYDGGKKYILSYSESKKTLVSGVVAGWACPRKVVTWLLENRSLSNLIPGRRRGRNKGNDWNSPLWRMEQQSSTNKNETISVKAMPIKASGGGLHLPIQHRRPQNLAAAFLRGRTQEVGAASSTNLESDEDGIPCEAIMAITPSEESSAGMASSLKTPTSVKLLFPSATGQVP</sequence>
<gene>
    <name evidence="1" type="ORF">SNEC2469_LOCUS13639</name>
</gene>
<evidence type="ECO:0000313" key="2">
    <source>
        <dbReference type="Proteomes" id="UP000601435"/>
    </source>
</evidence>
<dbReference type="Proteomes" id="UP000601435">
    <property type="component" value="Unassembled WGS sequence"/>
</dbReference>
<accession>A0A812SKW8</accession>
<name>A0A812SKW8_9DINO</name>
<organism evidence="1 2">
    <name type="scientific">Symbiodinium necroappetens</name>
    <dbReference type="NCBI Taxonomy" id="1628268"/>
    <lineage>
        <taxon>Eukaryota</taxon>
        <taxon>Sar</taxon>
        <taxon>Alveolata</taxon>
        <taxon>Dinophyceae</taxon>
        <taxon>Suessiales</taxon>
        <taxon>Symbiodiniaceae</taxon>
        <taxon>Symbiodinium</taxon>
    </lineage>
</organism>
<comment type="caution">
    <text evidence="1">The sequence shown here is derived from an EMBL/GenBank/DDBJ whole genome shotgun (WGS) entry which is preliminary data.</text>
</comment>